<dbReference type="Proteomes" id="UP000299102">
    <property type="component" value="Unassembled WGS sequence"/>
</dbReference>
<sequence length="110" mass="11852">MLTLIYQLSVHAVCSGGCMDHNCVSLRVMLEIIPQTYLCVPGSHARRGARADTLTMGPRPGSLIDIKDEMILYFHAAGAACELCIFGKQTDSKLGPEFESKAAPGLKLEA</sequence>
<comment type="caution">
    <text evidence="1">The sequence shown here is derived from an EMBL/GenBank/DDBJ whole genome shotgun (WGS) entry which is preliminary data.</text>
</comment>
<organism evidence="1 2">
    <name type="scientific">Eumeta variegata</name>
    <name type="common">Bagworm moth</name>
    <name type="synonym">Eumeta japonica</name>
    <dbReference type="NCBI Taxonomy" id="151549"/>
    <lineage>
        <taxon>Eukaryota</taxon>
        <taxon>Metazoa</taxon>
        <taxon>Ecdysozoa</taxon>
        <taxon>Arthropoda</taxon>
        <taxon>Hexapoda</taxon>
        <taxon>Insecta</taxon>
        <taxon>Pterygota</taxon>
        <taxon>Neoptera</taxon>
        <taxon>Endopterygota</taxon>
        <taxon>Lepidoptera</taxon>
        <taxon>Glossata</taxon>
        <taxon>Ditrysia</taxon>
        <taxon>Tineoidea</taxon>
        <taxon>Psychidae</taxon>
        <taxon>Oiketicinae</taxon>
        <taxon>Eumeta</taxon>
    </lineage>
</organism>
<name>A0A4C2A709_EUMVA</name>
<evidence type="ECO:0000313" key="2">
    <source>
        <dbReference type="Proteomes" id="UP000299102"/>
    </source>
</evidence>
<reference evidence="1 2" key="1">
    <citation type="journal article" date="2019" name="Commun. Biol.">
        <title>The bagworm genome reveals a unique fibroin gene that provides high tensile strength.</title>
        <authorList>
            <person name="Kono N."/>
            <person name="Nakamura H."/>
            <person name="Ohtoshi R."/>
            <person name="Tomita M."/>
            <person name="Numata K."/>
            <person name="Arakawa K."/>
        </authorList>
    </citation>
    <scope>NUCLEOTIDE SEQUENCE [LARGE SCALE GENOMIC DNA]</scope>
</reference>
<accession>A0A4C2A709</accession>
<evidence type="ECO:0000313" key="1">
    <source>
        <dbReference type="EMBL" id="GBP96651.1"/>
    </source>
</evidence>
<dbReference type="EMBL" id="BGZK01002817">
    <property type="protein sequence ID" value="GBP96651.1"/>
    <property type="molecule type" value="Genomic_DNA"/>
</dbReference>
<proteinExistence type="predicted"/>
<dbReference type="AlphaFoldDB" id="A0A4C2A709"/>
<gene>
    <name evidence="1" type="ORF">EVAR_71628_1</name>
</gene>
<protein>
    <submittedName>
        <fullName evidence="1">Uncharacterized protein</fullName>
    </submittedName>
</protein>
<keyword evidence="2" id="KW-1185">Reference proteome</keyword>